<proteinExistence type="predicted"/>
<reference evidence="3 4" key="1">
    <citation type="submission" date="2019-01" db="EMBL/GenBank/DDBJ databases">
        <authorList>
            <person name="Ferrante I. M."/>
        </authorList>
    </citation>
    <scope>NUCLEOTIDE SEQUENCE [LARGE SCALE GENOMIC DNA]</scope>
    <source>
        <strain evidence="3 4">B856</strain>
    </source>
</reference>
<keyword evidence="1" id="KW-0175">Coiled coil</keyword>
<evidence type="ECO:0000313" key="4">
    <source>
        <dbReference type="Proteomes" id="UP000291116"/>
    </source>
</evidence>
<feature type="compositionally biased region" description="Basic and acidic residues" evidence="2">
    <location>
        <begin position="146"/>
        <end position="166"/>
    </location>
</feature>
<feature type="compositionally biased region" description="Basic and acidic residues" evidence="2">
    <location>
        <begin position="308"/>
        <end position="319"/>
    </location>
</feature>
<sequence length="438" mass="50356">MSHLSFRGDVNLFFEKGCPSSIHKDSSGERSKEPNKDDTIVGKKRESSTSDSIFQQRRKKQSAKTAGGKFNDLRTLKESDLPAVRKYPFLRSDENAEKDSVKNGEILHVAAIDRNLIRGEDKGGITSNDRVPTNADAVDQEDKESEEDKQTIEKESEEDSLNKDWNDFVNNMGTSEKQNLEDYLKTKETRRRATTAYANDIDKFMVELRKLTNTILSEIVAPVCNKYSERIENIEEDIIKTMVSNNYRRNKLLELMNATDIEWRKTHTTLLEDVLGDKENCDNVANDQKVILGEDRPGTTQTKTRGGKSPDDKYSHKNEKETVVVGQDPDWETLIEHEPSRQRILSFLDQREQVNCTRDNFGEIMDEVHVVIEAEVRSILDTVGNLFHQSMEACRESEGEIENLIMENYGRQRNLREELEKNEREAKERFAALRSRLG</sequence>
<feature type="coiled-coil region" evidence="1">
    <location>
        <begin position="409"/>
        <end position="436"/>
    </location>
</feature>
<organism evidence="3 4">
    <name type="scientific">Pseudo-nitzschia multistriata</name>
    <dbReference type="NCBI Taxonomy" id="183589"/>
    <lineage>
        <taxon>Eukaryota</taxon>
        <taxon>Sar</taxon>
        <taxon>Stramenopiles</taxon>
        <taxon>Ochrophyta</taxon>
        <taxon>Bacillariophyta</taxon>
        <taxon>Bacillariophyceae</taxon>
        <taxon>Bacillariophycidae</taxon>
        <taxon>Bacillariales</taxon>
        <taxon>Bacillariaceae</taxon>
        <taxon>Pseudo-nitzschia</taxon>
    </lineage>
</organism>
<evidence type="ECO:0000256" key="1">
    <source>
        <dbReference type="SAM" id="Coils"/>
    </source>
</evidence>
<dbReference type="AlphaFoldDB" id="A0A448Z8D1"/>
<protein>
    <submittedName>
        <fullName evidence="3">Uncharacterized protein</fullName>
    </submittedName>
</protein>
<evidence type="ECO:0000256" key="2">
    <source>
        <dbReference type="SAM" id="MobiDB-lite"/>
    </source>
</evidence>
<feature type="region of interest" description="Disordered" evidence="2">
    <location>
        <begin position="120"/>
        <end position="172"/>
    </location>
</feature>
<feature type="compositionally biased region" description="Basic and acidic residues" evidence="2">
    <location>
        <begin position="22"/>
        <end position="48"/>
    </location>
</feature>
<dbReference type="Proteomes" id="UP000291116">
    <property type="component" value="Unassembled WGS sequence"/>
</dbReference>
<accession>A0A448Z8D1</accession>
<dbReference type="EMBL" id="CAACVS010000161">
    <property type="protein sequence ID" value="VEU38294.1"/>
    <property type="molecule type" value="Genomic_DNA"/>
</dbReference>
<feature type="region of interest" description="Disordered" evidence="2">
    <location>
        <begin position="16"/>
        <end position="75"/>
    </location>
</feature>
<evidence type="ECO:0000313" key="3">
    <source>
        <dbReference type="EMBL" id="VEU38294.1"/>
    </source>
</evidence>
<name>A0A448Z8D1_9STRA</name>
<dbReference type="OrthoDB" id="10638845at2759"/>
<keyword evidence="4" id="KW-1185">Reference proteome</keyword>
<gene>
    <name evidence="3" type="ORF">PSNMU_V1.4_AUG-EV-PASAV3_0051130</name>
</gene>
<feature type="region of interest" description="Disordered" evidence="2">
    <location>
        <begin position="290"/>
        <end position="319"/>
    </location>
</feature>